<dbReference type="AlphaFoldDB" id="A0A0D1D589"/>
<name>A0A0D1D589_9RHOB</name>
<keyword evidence="2" id="KW-1185">Reference proteome</keyword>
<comment type="caution">
    <text evidence="1">The sequence shown here is derived from an EMBL/GenBank/DDBJ whole genome shotgun (WGS) entry which is preliminary data.</text>
</comment>
<evidence type="ECO:0000313" key="1">
    <source>
        <dbReference type="EMBL" id="KIT15173.1"/>
    </source>
</evidence>
<proteinExistence type="predicted"/>
<accession>A0A0D1D589</accession>
<reference evidence="1 2" key="1">
    <citation type="submission" date="2015-02" db="EMBL/GenBank/DDBJ databases">
        <title>Genome Sequence of Jannaschia aquimarina DSM28248, a member of the Roseobacter clade.</title>
        <authorList>
            <person name="Voget S."/>
            <person name="Daniel R."/>
        </authorList>
    </citation>
    <scope>NUCLEOTIDE SEQUENCE [LARGE SCALE GENOMIC DNA]</scope>
    <source>
        <strain evidence="1 2">GSW-M26</strain>
    </source>
</reference>
<dbReference type="RefSeq" id="WP_043919896.1">
    <property type="nucleotide sequence ID" value="NZ_FZPF01000022.1"/>
</dbReference>
<organism evidence="1 2">
    <name type="scientific">Jannaschia aquimarina</name>
    <dbReference type="NCBI Taxonomy" id="935700"/>
    <lineage>
        <taxon>Bacteria</taxon>
        <taxon>Pseudomonadati</taxon>
        <taxon>Pseudomonadota</taxon>
        <taxon>Alphaproteobacteria</taxon>
        <taxon>Rhodobacterales</taxon>
        <taxon>Roseobacteraceae</taxon>
        <taxon>Jannaschia</taxon>
    </lineage>
</organism>
<protein>
    <submittedName>
        <fullName evidence="1">Uncharacterized protein</fullName>
    </submittedName>
</protein>
<sequence length="116" mass="12410">MAEFERGQETCDCQTANFFMCDMPGDLQDRIALRGLVNGQPTEIFPSGEIHRNPNTLEGTTATLALAANGMNQTAYYPTLEDGVPLDAGDLQMYVGGRDAGAADGVDLRCSPEIGH</sequence>
<dbReference type="PATRIC" id="fig|935700.4.peg.3221"/>
<gene>
    <name evidence="1" type="ORF">jaqu_31180</name>
</gene>
<dbReference type="EMBL" id="JYFE01000058">
    <property type="protein sequence ID" value="KIT15173.1"/>
    <property type="molecule type" value="Genomic_DNA"/>
</dbReference>
<evidence type="ECO:0000313" key="2">
    <source>
        <dbReference type="Proteomes" id="UP000032232"/>
    </source>
</evidence>
<dbReference type="Proteomes" id="UP000032232">
    <property type="component" value="Unassembled WGS sequence"/>
</dbReference>